<feature type="domain" description="C2H2-type" evidence="2">
    <location>
        <begin position="220"/>
        <end position="250"/>
    </location>
</feature>
<feature type="domain" description="C2H2-type" evidence="2">
    <location>
        <begin position="262"/>
        <end position="284"/>
    </location>
</feature>
<gene>
    <name evidence="3" type="ORF">SSLN_LOCUS14853</name>
</gene>
<keyword evidence="1" id="KW-0479">Metal-binding</keyword>
<dbReference type="InterPro" id="IPR013087">
    <property type="entry name" value="Znf_C2H2_type"/>
</dbReference>
<dbReference type="PROSITE" id="PS50157">
    <property type="entry name" value="ZINC_FINGER_C2H2_2"/>
    <property type="match status" value="2"/>
</dbReference>
<dbReference type="EMBL" id="UYSU01039372">
    <property type="protein sequence ID" value="VDM01239.1"/>
    <property type="molecule type" value="Genomic_DNA"/>
</dbReference>
<dbReference type="Gene3D" id="3.60.10.10">
    <property type="entry name" value="Endonuclease/exonuclease/phosphatase"/>
    <property type="match status" value="1"/>
</dbReference>
<dbReference type="Pfam" id="PF00096">
    <property type="entry name" value="zf-C2H2"/>
    <property type="match status" value="2"/>
</dbReference>
<organism evidence="3 4">
    <name type="scientific">Schistocephalus solidus</name>
    <name type="common">Tapeworm</name>
    <dbReference type="NCBI Taxonomy" id="70667"/>
    <lineage>
        <taxon>Eukaryota</taxon>
        <taxon>Metazoa</taxon>
        <taxon>Spiralia</taxon>
        <taxon>Lophotrochozoa</taxon>
        <taxon>Platyhelminthes</taxon>
        <taxon>Cestoda</taxon>
        <taxon>Eucestoda</taxon>
        <taxon>Diphyllobothriidea</taxon>
        <taxon>Diphyllobothriidae</taxon>
        <taxon>Schistocephalus</taxon>
    </lineage>
</organism>
<dbReference type="SUPFAM" id="SSF57667">
    <property type="entry name" value="beta-beta-alpha zinc fingers"/>
    <property type="match status" value="1"/>
</dbReference>
<evidence type="ECO:0000313" key="3">
    <source>
        <dbReference type="EMBL" id="VDM01239.1"/>
    </source>
</evidence>
<dbReference type="SUPFAM" id="SSF56219">
    <property type="entry name" value="DNase I-like"/>
    <property type="match status" value="1"/>
</dbReference>
<reference evidence="3 4" key="1">
    <citation type="submission" date="2018-11" db="EMBL/GenBank/DDBJ databases">
        <authorList>
            <consortium name="Pathogen Informatics"/>
        </authorList>
    </citation>
    <scope>NUCLEOTIDE SEQUENCE [LARGE SCALE GENOMIC DNA]</scope>
    <source>
        <strain evidence="3 4">NST_G2</strain>
    </source>
</reference>
<dbReference type="InterPro" id="IPR036236">
    <property type="entry name" value="Znf_C2H2_sf"/>
</dbReference>
<sequence length="298" mass="33163">MLPARCRNGRLRLTRAPHFCWSRRSINVDVGEDVEWNPDIFFFGPGIHRSSGTIGTAQQSRGTDTILGATGWNGGWPLVARKLARYKFDIAALSETRFSEQGQLEEGGAGYTFVWSGRPKAERRDAGVAFAIRNDIVGCLPCLPQGINDRLMSLRLPLRRDKFTIILSAYAPQMTSSDAAKDKFYKDLYHIPILIACYPTTATTTAAAVTTTTSDGGSLLNCPQCDRTFTSRIGLVDHLRINRTETGEPVPGTPTHSRDRRPYCPRCPRAFTHRMSLFGHMRIHDSGIHHKANNTDTI</sequence>
<keyword evidence="1" id="KW-0863">Zinc-finger</keyword>
<evidence type="ECO:0000256" key="1">
    <source>
        <dbReference type="PROSITE-ProRule" id="PRU00042"/>
    </source>
</evidence>
<dbReference type="Proteomes" id="UP000275846">
    <property type="component" value="Unassembled WGS sequence"/>
</dbReference>
<dbReference type="GO" id="GO:0008270">
    <property type="term" value="F:zinc ion binding"/>
    <property type="evidence" value="ECO:0007669"/>
    <property type="project" value="UniProtKB-KW"/>
</dbReference>
<dbReference type="AlphaFoldDB" id="A0A3P7DAU5"/>
<evidence type="ECO:0000313" key="4">
    <source>
        <dbReference type="Proteomes" id="UP000275846"/>
    </source>
</evidence>
<protein>
    <recommendedName>
        <fullName evidence="2">C2H2-type domain-containing protein</fullName>
    </recommendedName>
</protein>
<dbReference type="PROSITE" id="PS00028">
    <property type="entry name" value="ZINC_FINGER_C2H2_1"/>
    <property type="match status" value="1"/>
</dbReference>
<accession>A0A3P7DAU5</accession>
<keyword evidence="1" id="KW-0862">Zinc</keyword>
<evidence type="ECO:0000259" key="2">
    <source>
        <dbReference type="PROSITE" id="PS50157"/>
    </source>
</evidence>
<dbReference type="InterPro" id="IPR036691">
    <property type="entry name" value="Endo/exonu/phosph_ase_sf"/>
</dbReference>
<keyword evidence="4" id="KW-1185">Reference proteome</keyword>
<name>A0A3P7DAU5_SCHSO</name>
<proteinExistence type="predicted"/>
<dbReference type="SMART" id="SM00355">
    <property type="entry name" value="ZnF_C2H2"/>
    <property type="match status" value="2"/>
</dbReference>
<dbReference type="Gene3D" id="3.30.160.60">
    <property type="entry name" value="Classic Zinc Finger"/>
    <property type="match status" value="1"/>
</dbReference>